<dbReference type="Proteomes" id="UP000053676">
    <property type="component" value="Unassembled WGS sequence"/>
</dbReference>
<keyword evidence="2" id="KW-1185">Reference proteome</keyword>
<accession>W2TT24</accession>
<name>W2TT24_NECAM</name>
<evidence type="ECO:0000313" key="2">
    <source>
        <dbReference type="Proteomes" id="UP000053676"/>
    </source>
</evidence>
<dbReference type="EMBL" id="KI657778">
    <property type="protein sequence ID" value="ETN85235.1"/>
    <property type="molecule type" value="Genomic_DNA"/>
</dbReference>
<dbReference type="KEGG" id="nai:NECAME_16851"/>
<sequence>MNACEKFRAPIAVGPPWFYSHSVMRFALYVHDKTWFMITFDRIPIALQLRGNGLMFLIST</sequence>
<evidence type="ECO:0000313" key="1">
    <source>
        <dbReference type="EMBL" id="ETN85235.1"/>
    </source>
</evidence>
<reference evidence="2" key="1">
    <citation type="journal article" date="2014" name="Nat. Genet.">
        <title>Genome of the human hookworm Necator americanus.</title>
        <authorList>
            <person name="Tang Y.T."/>
            <person name="Gao X."/>
            <person name="Rosa B.A."/>
            <person name="Abubucker S."/>
            <person name="Hallsworth-Pepin K."/>
            <person name="Martin J."/>
            <person name="Tyagi R."/>
            <person name="Heizer E."/>
            <person name="Zhang X."/>
            <person name="Bhonagiri-Palsikar V."/>
            <person name="Minx P."/>
            <person name="Warren W.C."/>
            <person name="Wang Q."/>
            <person name="Zhan B."/>
            <person name="Hotez P.J."/>
            <person name="Sternberg P.W."/>
            <person name="Dougall A."/>
            <person name="Gaze S.T."/>
            <person name="Mulvenna J."/>
            <person name="Sotillo J."/>
            <person name="Ranganathan S."/>
            <person name="Rabelo E.M."/>
            <person name="Wilson R.K."/>
            <person name="Felgner P.L."/>
            <person name="Bethony J."/>
            <person name="Hawdon J.M."/>
            <person name="Gasser R.B."/>
            <person name="Loukas A."/>
            <person name="Mitreva M."/>
        </authorList>
    </citation>
    <scope>NUCLEOTIDE SEQUENCE [LARGE SCALE GENOMIC DNA]</scope>
</reference>
<organism evidence="1 2">
    <name type="scientific">Necator americanus</name>
    <name type="common">Human hookworm</name>
    <dbReference type="NCBI Taxonomy" id="51031"/>
    <lineage>
        <taxon>Eukaryota</taxon>
        <taxon>Metazoa</taxon>
        <taxon>Ecdysozoa</taxon>
        <taxon>Nematoda</taxon>
        <taxon>Chromadorea</taxon>
        <taxon>Rhabditida</taxon>
        <taxon>Rhabditina</taxon>
        <taxon>Rhabditomorpha</taxon>
        <taxon>Strongyloidea</taxon>
        <taxon>Ancylostomatidae</taxon>
        <taxon>Bunostominae</taxon>
        <taxon>Necator</taxon>
    </lineage>
</organism>
<gene>
    <name evidence="1" type="ORF">NECAME_16851</name>
</gene>
<proteinExistence type="predicted"/>
<protein>
    <submittedName>
        <fullName evidence="1">Uncharacterized protein</fullName>
    </submittedName>
</protein>
<dbReference type="AlphaFoldDB" id="W2TT24"/>